<evidence type="ECO:0000313" key="3">
    <source>
        <dbReference type="EMBL" id="SNZ07272.1"/>
    </source>
</evidence>
<dbReference type="GO" id="GO:0019867">
    <property type="term" value="C:outer membrane"/>
    <property type="evidence" value="ECO:0007669"/>
    <property type="project" value="InterPro"/>
</dbReference>
<dbReference type="Pfam" id="PF03797">
    <property type="entry name" value="Autotransporter"/>
    <property type="match status" value="1"/>
</dbReference>
<dbReference type="InterPro" id="IPR005546">
    <property type="entry name" value="Autotransporte_beta"/>
</dbReference>
<dbReference type="Gene3D" id="2.40.128.130">
    <property type="entry name" value="Autotransporter beta-domain"/>
    <property type="match status" value="1"/>
</dbReference>
<dbReference type="RefSeq" id="WP_097152077.1">
    <property type="nucleotide sequence ID" value="NZ_OBEL01000001.1"/>
</dbReference>
<feature type="compositionally biased region" description="Low complexity" evidence="1">
    <location>
        <begin position="101"/>
        <end position="111"/>
    </location>
</feature>
<feature type="domain" description="Autotransporter" evidence="2">
    <location>
        <begin position="147"/>
        <end position="424"/>
    </location>
</feature>
<dbReference type="InterPro" id="IPR036709">
    <property type="entry name" value="Autotransporte_beta_dom_sf"/>
</dbReference>
<dbReference type="AlphaFoldDB" id="A0A285NCQ6"/>
<organism evidence="3 4">
    <name type="scientific">Cohaesibacter gelatinilyticus</name>
    <dbReference type="NCBI Taxonomy" id="372072"/>
    <lineage>
        <taxon>Bacteria</taxon>
        <taxon>Pseudomonadati</taxon>
        <taxon>Pseudomonadota</taxon>
        <taxon>Alphaproteobacteria</taxon>
        <taxon>Hyphomicrobiales</taxon>
        <taxon>Cohaesibacteraceae</taxon>
    </lineage>
</organism>
<dbReference type="Proteomes" id="UP000219439">
    <property type="component" value="Unassembled WGS sequence"/>
</dbReference>
<proteinExistence type="predicted"/>
<keyword evidence="4" id="KW-1185">Reference proteome</keyword>
<evidence type="ECO:0000256" key="1">
    <source>
        <dbReference type="SAM" id="MobiDB-lite"/>
    </source>
</evidence>
<name>A0A285NCQ6_9HYPH</name>
<dbReference type="EMBL" id="OBEL01000001">
    <property type="protein sequence ID" value="SNZ07272.1"/>
    <property type="molecule type" value="Genomic_DNA"/>
</dbReference>
<protein>
    <submittedName>
        <fullName evidence="3">Outer membrane autotransporter barrel domain-containing protein</fullName>
    </submittedName>
</protein>
<dbReference type="PROSITE" id="PS51208">
    <property type="entry name" value="AUTOTRANSPORTER"/>
    <property type="match status" value="1"/>
</dbReference>
<gene>
    <name evidence="3" type="ORF">SAMN06265368_0789</name>
</gene>
<accession>A0A285NCQ6</accession>
<dbReference type="NCBIfam" id="TIGR01414">
    <property type="entry name" value="autotrans_barl"/>
    <property type="match status" value="1"/>
</dbReference>
<sequence length="424" mass="46234">MGRRQFSVAFVMGIGAWSAFLMPTGQGHAASCDLEIYLIWSGLGSPAICDNHAELETARHKKKQQDTNLRDERQPDYSVALETLTSTDISEGVPSKHAQYSSSQIDTDVSSSGRPISVFLDKDISKEQPAILIEPILSERQSHAAHVEPLARSYFVSIFGGGGSQDARLGEPSSNMRIGGAAGGVDLYTDDRLRLGLIGMYAHIHVDVNENQETVDIISPKIGAQASMEFGNWHLENIVLYGPEISSASRVISVSGAEQRLTNKYTNHRVTQAFELGYTESFGSMVVQPIAGIELDWHYQAKAAERGVQSSAAWIKRSSHWEGETKLGLTLSTEAMIGNISVVPTISASWRHRFGKLSNTVSVSFDSGLTYERVGTAPVRDLAEIEASLGFNLKPDMVLDIGYSGRFNGVERLHSGSIGLRVEF</sequence>
<evidence type="ECO:0000313" key="4">
    <source>
        <dbReference type="Proteomes" id="UP000219439"/>
    </source>
</evidence>
<dbReference type="SUPFAM" id="SSF103515">
    <property type="entry name" value="Autotransporter"/>
    <property type="match status" value="1"/>
</dbReference>
<evidence type="ECO:0000259" key="2">
    <source>
        <dbReference type="PROSITE" id="PS51208"/>
    </source>
</evidence>
<feature type="region of interest" description="Disordered" evidence="1">
    <location>
        <begin position="90"/>
        <end position="111"/>
    </location>
</feature>
<reference evidence="3 4" key="1">
    <citation type="submission" date="2017-09" db="EMBL/GenBank/DDBJ databases">
        <authorList>
            <person name="Ehlers B."/>
            <person name="Leendertz F.H."/>
        </authorList>
    </citation>
    <scope>NUCLEOTIDE SEQUENCE [LARGE SCALE GENOMIC DNA]</scope>
    <source>
        <strain evidence="3 4">DSM 18289</strain>
    </source>
</reference>
<dbReference type="SMART" id="SM00869">
    <property type="entry name" value="Autotransporter"/>
    <property type="match status" value="1"/>
</dbReference>
<dbReference type="InterPro" id="IPR006315">
    <property type="entry name" value="OM_autotransptr_brl_dom"/>
</dbReference>
<dbReference type="OrthoDB" id="8439713at2"/>